<dbReference type="CDD" id="cd22401">
    <property type="entry name" value="KH-I_IGF2BP_rpt2"/>
    <property type="match status" value="1"/>
</dbReference>
<dbReference type="Gene3D" id="3.30.310.210">
    <property type="match status" value="1"/>
</dbReference>
<dbReference type="Pfam" id="PF00013">
    <property type="entry name" value="KH_1"/>
    <property type="match status" value="4"/>
</dbReference>
<feature type="region of interest" description="Disordered" evidence="7">
    <location>
        <begin position="445"/>
        <end position="471"/>
    </location>
</feature>
<evidence type="ECO:0000313" key="9">
    <source>
        <dbReference type="EMBL" id="KAK6165350.1"/>
    </source>
</evidence>
<keyword evidence="10" id="KW-1185">Reference proteome</keyword>
<dbReference type="GO" id="GO:0051028">
    <property type="term" value="P:mRNA transport"/>
    <property type="evidence" value="ECO:0007669"/>
    <property type="project" value="UniProtKB-KW"/>
</dbReference>
<dbReference type="InterPro" id="IPR004088">
    <property type="entry name" value="KH_dom_type_1"/>
</dbReference>
<dbReference type="GO" id="GO:0006417">
    <property type="term" value="P:regulation of translation"/>
    <property type="evidence" value="ECO:0007669"/>
    <property type="project" value="UniProtKB-KW"/>
</dbReference>
<dbReference type="Proteomes" id="UP001347796">
    <property type="component" value="Unassembled WGS sequence"/>
</dbReference>
<dbReference type="CDD" id="cd22402">
    <property type="entry name" value="KH-I_IGF2BP_rpt3"/>
    <property type="match status" value="1"/>
</dbReference>
<dbReference type="InterPro" id="IPR036612">
    <property type="entry name" value="KH_dom_type_1_sf"/>
</dbReference>
<evidence type="ECO:0000256" key="3">
    <source>
        <dbReference type="ARBA" id="ARBA00022737"/>
    </source>
</evidence>
<dbReference type="Gene3D" id="3.30.70.330">
    <property type="match status" value="2"/>
</dbReference>
<feature type="compositionally biased region" description="Basic and acidic residues" evidence="7">
    <location>
        <begin position="449"/>
        <end position="467"/>
    </location>
</feature>
<sequence length="603" mass="66874">MSKLYLGNLSTDVTEGTLRDLLEEKGVTVNSLLLKSGFAFVEVPDQANADKAIDSLNGYNLLGFVMQVEPSVARRSGRRSTKIQIKNLPPQASRDEIETLVNRHAGSAVKFEEGPEGAVFVTFDSPEQAQEAVTALNSFDYDGSVLKAFFINNGARRPRSNNGNSGMNRQELPLRIIVGSDYVGAIIGKQGQTIRNITSQSRARVDIHRRDNHAPETLVTIKGNPDSCSKACKEIMKVVQQEAAALNKGENPMKVLCPNHICGRIIGKKGNVIKQFMEKSGTHIVVSSISDYDYGMSDMNTYYVDRVITISGGNLDAACKAEEMLSEKMRQCYEQDAQNYNQQQPHMMFGMPPHMQMMQGYNSYPGVQSPYGYGMSYREDDMHGYLQGSGNMHPGLFGNPPVPPPMELQVTYLYIPEPSVGAVIGSKGTNIKNIMRLSNARIKIMQSTKGEEDRNGESRERENRDRQQMGIAAPRPDERKVIITGNPEAQWKAQFYIFEKIRVEGYSGNDEVHLRSEIMVPKAAVGRIIGKGGQNIRELTRVSGAIVKLPEDQGEVEEVAVTIIGHFYASLMAQRRIRGLVSSQQQQPSGPQQRKPRPQQNGN</sequence>
<evidence type="ECO:0000256" key="1">
    <source>
        <dbReference type="ARBA" id="ARBA00009094"/>
    </source>
</evidence>
<evidence type="ECO:0000256" key="5">
    <source>
        <dbReference type="ARBA" id="ARBA00022845"/>
    </source>
</evidence>
<dbReference type="PROSITE" id="PS50084">
    <property type="entry name" value="KH_TYPE_1"/>
    <property type="match status" value="4"/>
</dbReference>
<dbReference type="InterPro" id="IPR035979">
    <property type="entry name" value="RBD_domain_sf"/>
</dbReference>
<dbReference type="SMART" id="SM00360">
    <property type="entry name" value="RRM"/>
    <property type="match status" value="2"/>
</dbReference>
<dbReference type="SMART" id="SM00322">
    <property type="entry name" value="KH"/>
    <property type="match status" value="4"/>
</dbReference>
<keyword evidence="5" id="KW-0810">Translation regulation</keyword>
<dbReference type="InterPro" id="IPR000504">
    <property type="entry name" value="RRM_dom"/>
</dbReference>
<evidence type="ECO:0000256" key="4">
    <source>
        <dbReference type="ARBA" id="ARBA00022816"/>
    </source>
</evidence>
<reference evidence="9 10" key="1">
    <citation type="submission" date="2024-01" db="EMBL/GenBank/DDBJ databases">
        <title>The genome of the rayed Mediterranean limpet Patella caerulea (Linnaeus, 1758).</title>
        <authorList>
            <person name="Anh-Thu Weber A."/>
            <person name="Halstead-Nussloch G."/>
        </authorList>
    </citation>
    <scope>NUCLEOTIDE SEQUENCE [LARGE SCALE GENOMIC DNA]</scope>
    <source>
        <strain evidence="9">AATW-2023a</strain>
        <tissue evidence="9">Whole specimen</tissue>
    </source>
</reference>
<comment type="caution">
    <text evidence="9">The sequence shown here is derived from an EMBL/GenBank/DDBJ whole genome shotgun (WGS) entry which is preliminary data.</text>
</comment>
<feature type="domain" description="RRM" evidence="8">
    <location>
        <begin position="2"/>
        <end position="73"/>
    </location>
</feature>
<dbReference type="AlphaFoldDB" id="A0AAN8J3W3"/>
<gene>
    <name evidence="9" type="ORF">SNE40_022292</name>
</gene>
<evidence type="ECO:0000256" key="7">
    <source>
        <dbReference type="SAM" id="MobiDB-lite"/>
    </source>
</evidence>
<dbReference type="Pfam" id="PF00076">
    <property type="entry name" value="RRM_1"/>
    <property type="match status" value="2"/>
</dbReference>
<accession>A0AAN8J3W3</accession>
<evidence type="ECO:0000256" key="6">
    <source>
        <dbReference type="PROSITE-ProRule" id="PRU00176"/>
    </source>
</evidence>
<dbReference type="EMBL" id="JAZGQO010000021">
    <property type="protein sequence ID" value="KAK6165350.1"/>
    <property type="molecule type" value="Genomic_DNA"/>
</dbReference>
<feature type="region of interest" description="Disordered" evidence="7">
    <location>
        <begin position="580"/>
        <end position="603"/>
    </location>
</feature>
<dbReference type="CDD" id="cd22400">
    <property type="entry name" value="KH-I_IGF2BP_rpt1"/>
    <property type="match status" value="1"/>
</dbReference>
<dbReference type="GO" id="GO:0003723">
    <property type="term" value="F:RNA binding"/>
    <property type="evidence" value="ECO:0007669"/>
    <property type="project" value="UniProtKB-UniRule"/>
</dbReference>
<dbReference type="SUPFAM" id="SSF54791">
    <property type="entry name" value="Eukaryotic type KH-domain (KH-domain type I)"/>
    <property type="match status" value="4"/>
</dbReference>
<keyword evidence="6" id="KW-0694">RNA-binding</keyword>
<comment type="similarity">
    <text evidence="1">Belongs to the RRM IMP/VICKZ family.</text>
</comment>
<dbReference type="PROSITE" id="PS50102">
    <property type="entry name" value="RRM"/>
    <property type="match status" value="2"/>
</dbReference>
<feature type="domain" description="RRM" evidence="8">
    <location>
        <begin position="81"/>
        <end position="153"/>
    </location>
</feature>
<keyword evidence="4" id="KW-0509">mRNA transport</keyword>
<proteinExistence type="inferred from homology"/>
<dbReference type="Gene3D" id="3.30.1370.10">
    <property type="entry name" value="K Homology domain, type 1"/>
    <property type="match status" value="2"/>
</dbReference>
<evidence type="ECO:0000259" key="8">
    <source>
        <dbReference type="PROSITE" id="PS50102"/>
    </source>
</evidence>
<name>A0AAN8J3W3_PATCE</name>
<dbReference type="CDD" id="cd12358">
    <property type="entry name" value="RRM1_VICKZ"/>
    <property type="match status" value="1"/>
</dbReference>
<protein>
    <recommendedName>
        <fullName evidence="8">RRM domain-containing protein</fullName>
    </recommendedName>
</protein>
<dbReference type="InterPro" id="IPR004087">
    <property type="entry name" value="KH_dom"/>
</dbReference>
<keyword evidence="2" id="KW-0813">Transport</keyword>
<dbReference type="SUPFAM" id="SSF54928">
    <property type="entry name" value="RNA-binding domain, RBD"/>
    <property type="match status" value="1"/>
</dbReference>
<evidence type="ECO:0000313" key="10">
    <source>
        <dbReference type="Proteomes" id="UP001347796"/>
    </source>
</evidence>
<feature type="compositionally biased region" description="Low complexity" evidence="7">
    <location>
        <begin position="583"/>
        <end position="603"/>
    </location>
</feature>
<dbReference type="InterPro" id="IPR012677">
    <property type="entry name" value="Nucleotide-bd_a/b_plait_sf"/>
</dbReference>
<keyword evidence="3" id="KW-0677">Repeat</keyword>
<dbReference type="CDD" id="cd22403">
    <property type="entry name" value="KH-I_IGF2BP_rpt4"/>
    <property type="match status" value="1"/>
</dbReference>
<dbReference type="PANTHER" id="PTHR10288">
    <property type="entry name" value="KH DOMAIN CONTAINING RNA BINDING PROTEIN"/>
    <property type="match status" value="1"/>
</dbReference>
<evidence type="ECO:0000256" key="2">
    <source>
        <dbReference type="ARBA" id="ARBA00022448"/>
    </source>
</evidence>
<organism evidence="9 10">
    <name type="scientific">Patella caerulea</name>
    <name type="common">Rayed Mediterranean limpet</name>
    <dbReference type="NCBI Taxonomy" id="87958"/>
    <lineage>
        <taxon>Eukaryota</taxon>
        <taxon>Metazoa</taxon>
        <taxon>Spiralia</taxon>
        <taxon>Lophotrochozoa</taxon>
        <taxon>Mollusca</taxon>
        <taxon>Gastropoda</taxon>
        <taxon>Patellogastropoda</taxon>
        <taxon>Patelloidea</taxon>
        <taxon>Patellidae</taxon>
        <taxon>Patella</taxon>
    </lineage>
</organism>